<keyword evidence="3" id="KW-1185">Reference proteome</keyword>
<dbReference type="PANTHER" id="PTHR42782:SF2">
    <property type="entry name" value="3-OXOACYL-[ACYL-CARRIER-PROTEIN] SYNTHASE-LIKE PROTEIN"/>
    <property type="match status" value="1"/>
</dbReference>
<accession>A0A518ESH6</accession>
<evidence type="ECO:0000313" key="2">
    <source>
        <dbReference type="EMBL" id="QDV07047.1"/>
    </source>
</evidence>
<dbReference type="AlphaFoldDB" id="A0A518ESH6"/>
<evidence type="ECO:0000256" key="1">
    <source>
        <dbReference type="SAM" id="MobiDB-lite"/>
    </source>
</evidence>
<protein>
    <recommendedName>
        <fullName evidence="4">DUF455 domain-containing protein</fullName>
    </recommendedName>
</protein>
<evidence type="ECO:0000313" key="3">
    <source>
        <dbReference type="Proteomes" id="UP000320390"/>
    </source>
</evidence>
<dbReference type="CDD" id="cd00657">
    <property type="entry name" value="Ferritin_like"/>
    <property type="match status" value="1"/>
</dbReference>
<dbReference type="Pfam" id="PF04305">
    <property type="entry name" value="DUF455"/>
    <property type="match status" value="1"/>
</dbReference>
<dbReference type="InterPro" id="IPR007402">
    <property type="entry name" value="DUF455"/>
</dbReference>
<proteinExistence type="predicted"/>
<dbReference type="Proteomes" id="UP000320390">
    <property type="component" value="Chromosome"/>
</dbReference>
<name>A0A518ESH6_9BACT</name>
<gene>
    <name evidence="2" type="ORF">Poly30_25660</name>
</gene>
<dbReference type="EMBL" id="CP036434">
    <property type="protein sequence ID" value="QDV07047.1"/>
    <property type="molecule type" value="Genomic_DNA"/>
</dbReference>
<dbReference type="OrthoDB" id="9778629at2"/>
<organism evidence="2 3">
    <name type="scientific">Saltatorellus ferox</name>
    <dbReference type="NCBI Taxonomy" id="2528018"/>
    <lineage>
        <taxon>Bacteria</taxon>
        <taxon>Pseudomonadati</taxon>
        <taxon>Planctomycetota</taxon>
        <taxon>Planctomycetia</taxon>
        <taxon>Planctomycetia incertae sedis</taxon>
        <taxon>Saltatorellus</taxon>
    </lineage>
</organism>
<dbReference type="SUPFAM" id="SSF47240">
    <property type="entry name" value="Ferritin-like"/>
    <property type="match status" value="1"/>
</dbReference>
<evidence type="ECO:0008006" key="4">
    <source>
        <dbReference type="Google" id="ProtNLM"/>
    </source>
</evidence>
<dbReference type="RefSeq" id="WP_145197771.1">
    <property type="nucleotide sequence ID" value="NZ_CP036434.1"/>
</dbReference>
<dbReference type="PANTHER" id="PTHR42782">
    <property type="entry name" value="SI:CH73-314G15.3"/>
    <property type="match status" value="1"/>
</dbReference>
<dbReference type="InterPro" id="IPR009078">
    <property type="entry name" value="Ferritin-like_SF"/>
</dbReference>
<feature type="region of interest" description="Disordered" evidence="1">
    <location>
        <begin position="26"/>
        <end position="60"/>
    </location>
</feature>
<sequence length="296" mass="32685">MASPDSAPSTSDAKTASEWCRAYVESSDVAEKLRPAPRPGDGDPSLGAERDLPRRLPGPGRAAHLRVLDRAEKIPKPGALVEASAVAKLLHVFLHHEIQAAELCAWAFLAFPEAPSEFRAGLLGILDDEVRHAALYAGRIEELGASYGDFPVRDWFWARTLTATTPLQYVALMGLGFEGGNLEHAARFEALLREAGDERSASLVGQVGREEVSHVRFAARWFSEWTHGDPTESPDFDRWRAELPPPLTPEVLRGKPLDRDRRRRAGLSESFLDRLDDFVDPLRPVRGARGKDPEVS</sequence>
<reference evidence="2 3" key="1">
    <citation type="submission" date="2019-02" db="EMBL/GenBank/DDBJ databases">
        <title>Deep-cultivation of Planctomycetes and their phenomic and genomic characterization uncovers novel biology.</title>
        <authorList>
            <person name="Wiegand S."/>
            <person name="Jogler M."/>
            <person name="Boedeker C."/>
            <person name="Pinto D."/>
            <person name="Vollmers J."/>
            <person name="Rivas-Marin E."/>
            <person name="Kohn T."/>
            <person name="Peeters S.H."/>
            <person name="Heuer A."/>
            <person name="Rast P."/>
            <person name="Oberbeckmann S."/>
            <person name="Bunk B."/>
            <person name="Jeske O."/>
            <person name="Meyerdierks A."/>
            <person name="Storesund J.E."/>
            <person name="Kallscheuer N."/>
            <person name="Luecker S."/>
            <person name="Lage O.M."/>
            <person name="Pohl T."/>
            <person name="Merkel B.J."/>
            <person name="Hornburger P."/>
            <person name="Mueller R.-W."/>
            <person name="Bruemmer F."/>
            <person name="Labrenz M."/>
            <person name="Spormann A.M."/>
            <person name="Op den Camp H."/>
            <person name="Overmann J."/>
            <person name="Amann R."/>
            <person name="Jetten M.S.M."/>
            <person name="Mascher T."/>
            <person name="Medema M.H."/>
            <person name="Devos D.P."/>
            <person name="Kaster A.-K."/>
            <person name="Ovreas L."/>
            <person name="Rohde M."/>
            <person name="Galperin M.Y."/>
            <person name="Jogler C."/>
        </authorList>
    </citation>
    <scope>NUCLEOTIDE SEQUENCE [LARGE SCALE GENOMIC DNA]</scope>
    <source>
        <strain evidence="2 3">Poly30</strain>
    </source>
</reference>